<feature type="repeat" description="ANK" evidence="3">
    <location>
        <begin position="160"/>
        <end position="186"/>
    </location>
</feature>
<evidence type="ECO:0000256" key="3">
    <source>
        <dbReference type="PROSITE-ProRule" id="PRU00023"/>
    </source>
</evidence>
<keyword evidence="4" id="KW-0732">Signal</keyword>
<evidence type="ECO:0000256" key="4">
    <source>
        <dbReference type="SAM" id="SignalP"/>
    </source>
</evidence>
<feature type="repeat" description="ANK" evidence="3">
    <location>
        <begin position="94"/>
        <end position="126"/>
    </location>
</feature>
<keyword evidence="6" id="KW-1185">Reference proteome</keyword>
<dbReference type="InterPro" id="IPR050745">
    <property type="entry name" value="Multifunctional_regulatory"/>
</dbReference>
<dbReference type="Proteomes" id="UP001217500">
    <property type="component" value="Chromosome"/>
</dbReference>
<dbReference type="Pfam" id="PF12796">
    <property type="entry name" value="Ank_2"/>
    <property type="match status" value="1"/>
</dbReference>
<feature type="signal peptide" evidence="4">
    <location>
        <begin position="1"/>
        <end position="24"/>
    </location>
</feature>
<dbReference type="PANTHER" id="PTHR24189:SF50">
    <property type="entry name" value="ANKYRIN REPEAT AND SOCS BOX PROTEIN 2"/>
    <property type="match status" value="1"/>
</dbReference>
<feature type="repeat" description="ANK" evidence="3">
    <location>
        <begin position="60"/>
        <end position="92"/>
    </location>
</feature>
<sequence>MKILARLGLVLFMSLFAASHAAHAMSDQYELLKAVETNDIAKLTELLNKGASPNTRQRTGGQPAILIAARKGNLVIMKMLLDHQANPDMTDRGGSETALMVRAISGDAEGIKMLLDAGADINRTDASLETALTKAVRNRQFRAAQILIANKADPNVQDVTGKSALDYAKERRNSRMIRLLEDAGAN</sequence>
<dbReference type="InterPro" id="IPR036770">
    <property type="entry name" value="Ankyrin_rpt-contain_sf"/>
</dbReference>
<dbReference type="Gene3D" id="1.25.40.20">
    <property type="entry name" value="Ankyrin repeat-containing domain"/>
    <property type="match status" value="1"/>
</dbReference>
<organism evidence="5 6">
    <name type="scientific">Gimibacter soli</name>
    <dbReference type="NCBI Taxonomy" id="3024400"/>
    <lineage>
        <taxon>Bacteria</taxon>
        <taxon>Pseudomonadati</taxon>
        <taxon>Pseudomonadota</taxon>
        <taxon>Alphaproteobacteria</taxon>
        <taxon>Kordiimonadales</taxon>
        <taxon>Temperatibacteraceae</taxon>
        <taxon>Gimibacter</taxon>
    </lineage>
</organism>
<dbReference type="RefSeq" id="WP_289503979.1">
    <property type="nucleotide sequence ID" value="NZ_CP116805.1"/>
</dbReference>
<keyword evidence="1" id="KW-0677">Repeat</keyword>
<dbReference type="PROSITE" id="PS50297">
    <property type="entry name" value="ANK_REP_REGION"/>
    <property type="match status" value="2"/>
</dbReference>
<evidence type="ECO:0000256" key="1">
    <source>
        <dbReference type="ARBA" id="ARBA00022737"/>
    </source>
</evidence>
<evidence type="ECO:0000313" key="5">
    <source>
        <dbReference type="EMBL" id="WCL54260.1"/>
    </source>
</evidence>
<dbReference type="SMART" id="SM00248">
    <property type="entry name" value="ANK"/>
    <property type="match status" value="4"/>
</dbReference>
<dbReference type="SUPFAM" id="SSF48403">
    <property type="entry name" value="Ankyrin repeat"/>
    <property type="match status" value="1"/>
</dbReference>
<name>A0AAE9XTU0_9PROT</name>
<reference evidence="5" key="1">
    <citation type="submission" date="2023-01" db="EMBL/GenBank/DDBJ databases">
        <title>The genome sequence of Kordiimonadaceae bacterium 6D33.</title>
        <authorList>
            <person name="Liu Y."/>
        </authorList>
    </citation>
    <scope>NUCLEOTIDE SEQUENCE</scope>
    <source>
        <strain evidence="5">6D33</strain>
    </source>
</reference>
<proteinExistence type="predicted"/>
<evidence type="ECO:0000256" key="2">
    <source>
        <dbReference type="ARBA" id="ARBA00023043"/>
    </source>
</evidence>
<gene>
    <name evidence="5" type="ORF">PH603_00615</name>
</gene>
<dbReference type="AlphaFoldDB" id="A0AAE9XTU0"/>
<evidence type="ECO:0000313" key="6">
    <source>
        <dbReference type="Proteomes" id="UP001217500"/>
    </source>
</evidence>
<dbReference type="EMBL" id="CP116805">
    <property type="protein sequence ID" value="WCL54260.1"/>
    <property type="molecule type" value="Genomic_DNA"/>
</dbReference>
<keyword evidence="2 3" id="KW-0040">ANK repeat</keyword>
<dbReference type="InterPro" id="IPR002110">
    <property type="entry name" value="Ankyrin_rpt"/>
</dbReference>
<protein>
    <submittedName>
        <fullName evidence="5">Ankyrin repeat domain-containing protein</fullName>
    </submittedName>
</protein>
<dbReference type="PANTHER" id="PTHR24189">
    <property type="entry name" value="MYOTROPHIN"/>
    <property type="match status" value="1"/>
</dbReference>
<dbReference type="PROSITE" id="PS50088">
    <property type="entry name" value="ANK_REPEAT"/>
    <property type="match status" value="3"/>
</dbReference>
<dbReference type="KEGG" id="gso:PH603_00615"/>
<feature type="chain" id="PRO_5041910953" evidence="4">
    <location>
        <begin position="25"/>
        <end position="186"/>
    </location>
</feature>
<accession>A0AAE9XTU0</accession>